<dbReference type="AlphaFoldDB" id="A0A1I6LJN4"/>
<dbReference type="GO" id="GO:0043420">
    <property type="term" value="P:anthranilate metabolic process"/>
    <property type="evidence" value="ECO:0007669"/>
    <property type="project" value="TreeGrafter"/>
</dbReference>
<comment type="subunit">
    <text evidence="5">Homodimer.</text>
</comment>
<comment type="similarity">
    <text evidence="5">Belongs to the kynureninase family.</text>
</comment>
<dbReference type="GO" id="GO:0030429">
    <property type="term" value="F:kynureninase activity"/>
    <property type="evidence" value="ECO:0007669"/>
    <property type="project" value="UniProtKB-UniRule"/>
</dbReference>
<dbReference type="Gene3D" id="3.40.640.10">
    <property type="entry name" value="Type I PLP-dependent aspartate aminotransferase-like (Major domain)"/>
    <property type="match status" value="1"/>
</dbReference>
<dbReference type="PANTHER" id="PTHR14084:SF0">
    <property type="entry name" value="KYNURENINASE"/>
    <property type="match status" value="1"/>
</dbReference>
<dbReference type="RefSeq" id="WP_093315554.1">
    <property type="nucleotide sequence ID" value="NZ_FOZG01000002.1"/>
</dbReference>
<evidence type="ECO:0000313" key="6">
    <source>
        <dbReference type="EMBL" id="SFS03705.1"/>
    </source>
</evidence>
<dbReference type="InterPro" id="IPR010111">
    <property type="entry name" value="Kynureninase"/>
</dbReference>
<evidence type="ECO:0000256" key="1">
    <source>
        <dbReference type="ARBA" id="ARBA00022642"/>
    </source>
</evidence>
<evidence type="ECO:0000256" key="5">
    <source>
        <dbReference type="PIRNR" id="PIRNR038800"/>
    </source>
</evidence>
<dbReference type="InterPro" id="IPR015422">
    <property type="entry name" value="PyrdxlP-dep_Trfase_small"/>
</dbReference>
<comment type="catalytic activity">
    <reaction evidence="5">
        <text>L-kynurenine + H2O = anthranilate + L-alanine + H(+)</text>
        <dbReference type="Rhea" id="RHEA:16813"/>
        <dbReference type="ChEBI" id="CHEBI:15377"/>
        <dbReference type="ChEBI" id="CHEBI:15378"/>
        <dbReference type="ChEBI" id="CHEBI:16567"/>
        <dbReference type="ChEBI" id="CHEBI:57959"/>
        <dbReference type="ChEBI" id="CHEBI:57972"/>
        <dbReference type="EC" id="3.7.1.3"/>
    </reaction>
</comment>
<dbReference type="NCBIfam" id="TIGR01814">
    <property type="entry name" value="kynureninase"/>
    <property type="match status" value="1"/>
</dbReference>
<dbReference type="InterPro" id="IPR015424">
    <property type="entry name" value="PyrdxlP-dep_Trfase"/>
</dbReference>
<name>A0A1I6LJN4_9SPHN</name>
<protein>
    <recommendedName>
        <fullName evidence="4 5">Kynureninase</fullName>
        <ecNumber evidence="4 5">3.7.1.3</ecNumber>
    </recommendedName>
</protein>
<sequence>MTLDDARAADAADPLRGFRERFVLPDGVIYLDGNSLGALPAVTAARVARTVADEWGRGLIRSWNDADWLGAPQRIGALIAPLLGAAEDEVIVADSTSANLFKLLAAAIRATGRSTILTEPGNFPTDLHVAQGVAALLPGVSVRAAPADELAAALDGDTAVLLLSHVHYRSGARHDMAALSAAARAAGALSLWDVSHSVGAVPLDLVRDGADLAVGCGYKFLNGGPGAPAFLFVRRALQPTLASPITGWMGHKRPFAFEDDYAAGEGMTRFLAGTPPILGMAALEEGVRILREVDMAAVAAKSAALFDLFAARVAALAPELRLVSPTQARARGSHIAFAHPHAHEIVQALIADGVIGDFRAPDVLRFGLTPLYLGHEDVWRATDILGRIMAGGSWRDPRFAVRARVT</sequence>
<keyword evidence="1 5" id="KW-0662">Pyridine nucleotide biosynthesis</keyword>
<dbReference type="Proteomes" id="UP000198824">
    <property type="component" value="Unassembled WGS sequence"/>
</dbReference>
<dbReference type="EC" id="3.7.1.3" evidence="4 5"/>
<dbReference type="STRING" id="1166337.SAMN05192580_2822"/>
<evidence type="ECO:0000256" key="4">
    <source>
        <dbReference type="NCBIfam" id="TIGR01814"/>
    </source>
</evidence>
<evidence type="ECO:0000256" key="2">
    <source>
        <dbReference type="ARBA" id="ARBA00022801"/>
    </source>
</evidence>
<dbReference type="GO" id="GO:0005737">
    <property type="term" value="C:cytoplasm"/>
    <property type="evidence" value="ECO:0007669"/>
    <property type="project" value="UniProtKB-UniRule"/>
</dbReference>
<dbReference type="SUPFAM" id="SSF53383">
    <property type="entry name" value="PLP-dependent transferases"/>
    <property type="match status" value="1"/>
</dbReference>
<dbReference type="GO" id="GO:0030170">
    <property type="term" value="F:pyridoxal phosphate binding"/>
    <property type="evidence" value="ECO:0007669"/>
    <property type="project" value="UniProtKB-UniRule"/>
</dbReference>
<evidence type="ECO:0000256" key="3">
    <source>
        <dbReference type="ARBA" id="ARBA00022898"/>
    </source>
</evidence>
<comment type="catalytic activity">
    <reaction evidence="5">
        <text>3-hydroxy-L-kynurenine + H2O = 3-hydroxyanthranilate + L-alanine + H(+)</text>
        <dbReference type="Rhea" id="RHEA:25143"/>
        <dbReference type="ChEBI" id="CHEBI:15377"/>
        <dbReference type="ChEBI" id="CHEBI:15378"/>
        <dbReference type="ChEBI" id="CHEBI:36559"/>
        <dbReference type="ChEBI" id="CHEBI:57972"/>
        <dbReference type="ChEBI" id="CHEBI:58125"/>
        <dbReference type="EC" id="3.7.1.3"/>
    </reaction>
</comment>
<dbReference type="PANTHER" id="PTHR14084">
    <property type="entry name" value="KYNURENINASE"/>
    <property type="match status" value="1"/>
</dbReference>
<dbReference type="GO" id="GO:0019441">
    <property type="term" value="P:L-tryptophan catabolic process to kynurenine"/>
    <property type="evidence" value="ECO:0007669"/>
    <property type="project" value="TreeGrafter"/>
</dbReference>
<dbReference type="GO" id="GO:0097053">
    <property type="term" value="P:L-kynurenine catabolic process"/>
    <property type="evidence" value="ECO:0007669"/>
    <property type="project" value="UniProtKB-UniPathway"/>
</dbReference>
<keyword evidence="2 5" id="KW-0378">Hydrolase</keyword>
<gene>
    <name evidence="6" type="ORF">SAMN05192580_2822</name>
</gene>
<comment type="pathway">
    <text evidence="5">Amino-acid degradation; L-kynurenine degradation; L-alanine and anthranilate from L-kynurenine: step 1/1.</text>
</comment>
<dbReference type="Gene3D" id="3.90.1150.10">
    <property type="entry name" value="Aspartate Aminotransferase, domain 1"/>
    <property type="match status" value="1"/>
</dbReference>
<dbReference type="PIRSF" id="PIRSF038800">
    <property type="entry name" value="KYNU"/>
    <property type="match status" value="1"/>
</dbReference>
<comment type="cofactor">
    <cofactor evidence="5">
        <name>pyridoxal 5'-phosphate</name>
        <dbReference type="ChEBI" id="CHEBI:597326"/>
    </cofactor>
</comment>
<dbReference type="GO" id="GO:0009435">
    <property type="term" value="P:NAD+ biosynthetic process"/>
    <property type="evidence" value="ECO:0007669"/>
    <property type="project" value="UniProtKB-UniRule"/>
</dbReference>
<comment type="function">
    <text evidence="5">Catalyzes the cleavage of L-kynurenine (L-Kyn) and L-3-hydroxykynurenine (L-3OHKyn) into anthranilic acid (AA) and 3-hydroxyanthranilic acid (3-OHAA), respectively.</text>
</comment>
<proteinExistence type="inferred from homology"/>
<dbReference type="OrthoDB" id="9812626at2"/>
<dbReference type="UniPathway" id="UPA00334">
    <property type="reaction ID" value="UER00455"/>
</dbReference>
<dbReference type="UniPathway" id="UPA00253">
    <property type="reaction ID" value="UER00329"/>
</dbReference>
<organism evidence="6 7">
    <name type="scientific">Sphingomonas jatrophae</name>
    <dbReference type="NCBI Taxonomy" id="1166337"/>
    <lineage>
        <taxon>Bacteria</taxon>
        <taxon>Pseudomonadati</taxon>
        <taxon>Pseudomonadota</taxon>
        <taxon>Alphaproteobacteria</taxon>
        <taxon>Sphingomonadales</taxon>
        <taxon>Sphingomonadaceae</taxon>
        <taxon>Sphingomonas</taxon>
    </lineage>
</organism>
<evidence type="ECO:0000313" key="7">
    <source>
        <dbReference type="Proteomes" id="UP000198824"/>
    </source>
</evidence>
<dbReference type="Pfam" id="PF22580">
    <property type="entry name" value="KYNU_C"/>
    <property type="match status" value="1"/>
</dbReference>
<dbReference type="EMBL" id="FOZG01000002">
    <property type="protein sequence ID" value="SFS03705.1"/>
    <property type="molecule type" value="Genomic_DNA"/>
</dbReference>
<dbReference type="InterPro" id="IPR015421">
    <property type="entry name" value="PyrdxlP-dep_Trfase_major"/>
</dbReference>
<reference evidence="6 7" key="1">
    <citation type="submission" date="2016-10" db="EMBL/GenBank/DDBJ databases">
        <authorList>
            <person name="de Groot N.N."/>
        </authorList>
    </citation>
    <scope>NUCLEOTIDE SEQUENCE [LARGE SCALE GENOMIC DNA]</scope>
    <source>
        <strain evidence="6 7">S5-249</strain>
    </source>
</reference>
<keyword evidence="3 5" id="KW-0663">Pyridoxal phosphate</keyword>
<comment type="pathway">
    <text evidence="5">Cofactor biosynthesis; NAD(+) biosynthesis; quinolinate from L-kynurenine: step 2/3.</text>
</comment>
<accession>A0A1I6LJN4</accession>
<keyword evidence="7" id="KW-1185">Reference proteome</keyword>